<protein>
    <submittedName>
        <fullName evidence="1">Uncharacterized protein</fullName>
    </submittedName>
</protein>
<accession>A0A232EFX6</accession>
<dbReference type="EMBL" id="NNAY01004911">
    <property type="protein sequence ID" value="OXU17256.1"/>
    <property type="molecule type" value="Genomic_DNA"/>
</dbReference>
<gene>
    <name evidence="1" type="ORF">TSAR_008376</name>
</gene>
<dbReference type="Proteomes" id="UP000215335">
    <property type="component" value="Unassembled WGS sequence"/>
</dbReference>
<evidence type="ECO:0000313" key="1">
    <source>
        <dbReference type="EMBL" id="OXU17256.1"/>
    </source>
</evidence>
<dbReference type="AlphaFoldDB" id="A0A232EFX6"/>
<organism evidence="1 2">
    <name type="scientific">Trichomalopsis sarcophagae</name>
    <dbReference type="NCBI Taxonomy" id="543379"/>
    <lineage>
        <taxon>Eukaryota</taxon>
        <taxon>Metazoa</taxon>
        <taxon>Ecdysozoa</taxon>
        <taxon>Arthropoda</taxon>
        <taxon>Hexapoda</taxon>
        <taxon>Insecta</taxon>
        <taxon>Pterygota</taxon>
        <taxon>Neoptera</taxon>
        <taxon>Endopterygota</taxon>
        <taxon>Hymenoptera</taxon>
        <taxon>Apocrita</taxon>
        <taxon>Proctotrupomorpha</taxon>
        <taxon>Chalcidoidea</taxon>
        <taxon>Pteromalidae</taxon>
        <taxon>Pteromalinae</taxon>
        <taxon>Trichomalopsis</taxon>
    </lineage>
</organism>
<proteinExistence type="predicted"/>
<name>A0A232EFX6_9HYME</name>
<sequence>MCWLEKKIDNNEDFYRAERNKFYNETGVSYTYIWDKLNRGEKIEDEIYKRKWDIENQLLDVKIRDARNGGKFMTTLARVRCANFENANKYWLGENERLCLLCREDLATFEHYIQECEKTIQWTECLSGNRYERFYELVKEKVLNDLVKAITCIEKEINDKLGKTN</sequence>
<keyword evidence="2" id="KW-1185">Reference proteome</keyword>
<comment type="caution">
    <text evidence="1">The sequence shown here is derived from an EMBL/GenBank/DDBJ whole genome shotgun (WGS) entry which is preliminary data.</text>
</comment>
<reference evidence="1 2" key="1">
    <citation type="journal article" date="2017" name="Curr. Biol.">
        <title>The Evolution of Venom by Co-option of Single-Copy Genes.</title>
        <authorList>
            <person name="Martinson E.O."/>
            <person name="Mrinalini"/>
            <person name="Kelkar Y.D."/>
            <person name="Chang C.H."/>
            <person name="Werren J.H."/>
        </authorList>
    </citation>
    <scope>NUCLEOTIDE SEQUENCE [LARGE SCALE GENOMIC DNA]</scope>
    <source>
        <strain evidence="1 2">Alberta</strain>
        <tissue evidence="1">Whole body</tissue>
    </source>
</reference>
<evidence type="ECO:0000313" key="2">
    <source>
        <dbReference type="Proteomes" id="UP000215335"/>
    </source>
</evidence>
<dbReference type="OrthoDB" id="7617264at2759"/>